<sequence>MLVSYFPSSITLHTYNFNLHVDFSVLSQSHPTDPRFQDPTPTILVISFVDDTVTGYWLPSAYRRPSAWRRSSAVFTTLFLLKIDAENRLDSRLCVQLRVYSTVDFVTSHPFFKIELRLLVDCNEKQMKFKSPMWRHFTYEDVNGTTMAVCKYRRKELCKQGIWGRGRGQLFLFPFGLVEILNFEVGEALWSEDLKNQKLKH</sequence>
<dbReference type="Proteomes" id="UP000235145">
    <property type="component" value="Unassembled WGS sequence"/>
</dbReference>
<name>A0A9R1UQI8_LACSA</name>
<reference evidence="1 2" key="1">
    <citation type="journal article" date="2017" name="Nat. Commun.">
        <title>Genome assembly with in vitro proximity ligation data and whole-genome triplication in lettuce.</title>
        <authorList>
            <person name="Reyes-Chin-Wo S."/>
            <person name="Wang Z."/>
            <person name="Yang X."/>
            <person name="Kozik A."/>
            <person name="Arikit S."/>
            <person name="Song C."/>
            <person name="Xia L."/>
            <person name="Froenicke L."/>
            <person name="Lavelle D.O."/>
            <person name="Truco M.J."/>
            <person name="Xia R."/>
            <person name="Zhu S."/>
            <person name="Xu C."/>
            <person name="Xu H."/>
            <person name="Xu X."/>
            <person name="Cox K."/>
            <person name="Korf I."/>
            <person name="Meyers B.C."/>
            <person name="Michelmore R.W."/>
        </authorList>
    </citation>
    <scope>NUCLEOTIDE SEQUENCE [LARGE SCALE GENOMIC DNA]</scope>
    <source>
        <strain evidence="2">cv. Salinas</strain>
        <tissue evidence="1">Seedlings</tissue>
    </source>
</reference>
<dbReference type="AlphaFoldDB" id="A0A9R1UQI8"/>
<protein>
    <submittedName>
        <fullName evidence="1">Uncharacterized protein</fullName>
    </submittedName>
</protein>
<comment type="caution">
    <text evidence="1">The sequence shown here is derived from an EMBL/GenBank/DDBJ whole genome shotgun (WGS) entry which is preliminary data.</text>
</comment>
<evidence type="ECO:0000313" key="2">
    <source>
        <dbReference type="Proteomes" id="UP000235145"/>
    </source>
</evidence>
<accession>A0A9R1UQI8</accession>
<dbReference type="EMBL" id="NBSK02000008">
    <property type="protein sequence ID" value="KAJ0191671.1"/>
    <property type="molecule type" value="Genomic_DNA"/>
</dbReference>
<proteinExistence type="predicted"/>
<evidence type="ECO:0000313" key="1">
    <source>
        <dbReference type="EMBL" id="KAJ0191671.1"/>
    </source>
</evidence>
<organism evidence="1 2">
    <name type="scientific">Lactuca sativa</name>
    <name type="common">Garden lettuce</name>
    <dbReference type="NCBI Taxonomy" id="4236"/>
    <lineage>
        <taxon>Eukaryota</taxon>
        <taxon>Viridiplantae</taxon>
        <taxon>Streptophyta</taxon>
        <taxon>Embryophyta</taxon>
        <taxon>Tracheophyta</taxon>
        <taxon>Spermatophyta</taxon>
        <taxon>Magnoliopsida</taxon>
        <taxon>eudicotyledons</taxon>
        <taxon>Gunneridae</taxon>
        <taxon>Pentapetalae</taxon>
        <taxon>asterids</taxon>
        <taxon>campanulids</taxon>
        <taxon>Asterales</taxon>
        <taxon>Asteraceae</taxon>
        <taxon>Cichorioideae</taxon>
        <taxon>Cichorieae</taxon>
        <taxon>Lactucinae</taxon>
        <taxon>Lactuca</taxon>
    </lineage>
</organism>
<gene>
    <name evidence="1" type="ORF">LSAT_V11C800439420</name>
</gene>
<keyword evidence="2" id="KW-1185">Reference proteome</keyword>